<evidence type="ECO:0000256" key="1">
    <source>
        <dbReference type="SAM" id="MobiDB-lite"/>
    </source>
</evidence>
<keyword evidence="2" id="KW-0472">Membrane</keyword>
<keyword evidence="2" id="KW-0812">Transmembrane</keyword>
<proteinExistence type="predicted"/>
<feature type="region of interest" description="Disordered" evidence="1">
    <location>
        <begin position="252"/>
        <end position="285"/>
    </location>
</feature>
<evidence type="ECO:0000313" key="4">
    <source>
        <dbReference type="Proteomes" id="UP000482800"/>
    </source>
</evidence>
<evidence type="ECO:0000256" key="2">
    <source>
        <dbReference type="SAM" id="Phobius"/>
    </source>
</evidence>
<dbReference type="Proteomes" id="UP000482800">
    <property type="component" value="Unassembled WGS sequence"/>
</dbReference>
<gene>
    <name evidence="3" type="ORF">Phou_052770</name>
</gene>
<dbReference type="AlphaFoldDB" id="A0A6V8KHC0"/>
<keyword evidence="2" id="KW-1133">Transmembrane helix</keyword>
<feature type="transmembrane region" description="Helical" evidence="2">
    <location>
        <begin position="111"/>
        <end position="138"/>
    </location>
</feature>
<name>A0A6V8KHC0_9ACTN</name>
<feature type="transmembrane region" description="Helical" evidence="2">
    <location>
        <begin position="172"/>
        <end position="196"/>
    </location>
</feature>
<reference evidence="3 4" key="1">
    <citation type="submission" date="2020-03" db="EMBL/GenBank/DDBJ databases">
        <title>Whole genome shotgun sequence of Phytohabitans houttuyneae NBRC 108639.</title>
        <authorList>
            <person name="Komaki H."/>
            <person name="Tamura T."/>
        </authorList>
    </citation>
    <scope>NUCLEOTIDE SEQUENCE [LARGE SCALE GENOMIC DNA]</scope>
    <source>
        <strain evidence="3 4">NBRC 108639</strain>
    </source>
</reference>
<evidence type="ECO:0000313" key="3">
    <source>
        <dbReference type="EMBL" id="GFJ81097.1"/>
    </source>
</evidence>
<keyword evidence="4" id="KW-1185">Reference proteome</keyword>
<dbReference type="EMBL" id="BLPF01000002">
    <property type="protein sequence ID" value="GFJ81097.1"/>
    <property type="molecule type" value="Genomic_DNA"/>
</dbReference>
<comment type="caution">
    <text evidence="3">The sequence shown here is derived from an EMBL/GenBank/DDBJ whole genome shotgun (WGS) entry which is preliminary data.</text>
</comment>
<protein>
    <submittedName>
        <fullName evidence="3">Uncharacterized protein</fullName>
    </submittedName>
</protein>
<feature type="transmembrane region" description="Helical" evidence="2">
    <location>
        <begin position="21"/>
        <end position="49"/>
    </location>
</feature>
<feature type="transmembrane region" description="Helical" evidence="2">
    <location>
        <begin position="77"/>
        <end position="99"/>
    </location>
</feature>
<organism evidence="3 4">
    <name type="scientific">Phytohabitans houttuyneae</name>
    <dbReference type="NCBI Taxonomy" id="1076126"/>
    <lineage>
        <taxon>Bacteria</taxon>
        <taxon>Bacillati</taxon>
        <taxon>Actinomycetota</taxon>
        <taxon>Actinomycetes</taxon>
        <taxon>Micromonosporales</taxon>
        <taxon>Micromonosporaceae</taxon>
    </lineage>
</organism>
<reference evidence="3 4" key="2">
    <citation type="submission" date="2020-03" db="EMBL/GenBank/DDBJ databases">
        <authorList>
            <person name="Ichikawa N."/>
            <person name="Kimura A."/>
            <person name="Kitahashi Y."/>
            <person name="Uohara A."/>
        </authorList>
    </citation>
    <scope>NUCLEOTIDE SEQUENCE [LARGE SCALE GENOMIC DNA]</scope>
    <source>
        <strain evidence="3 4">NBRC 108639</strain>
    </source>
</reference>
<accession>A0A6V8KHC0</accession>
<sequence length="285" mass="29912">MISETMPTLAERPARPRRPASVTVAFWLQVAAVLALLVMVGLTVAYAVYFDGQISRVAEMVPDADPDEVSAERTGNVVTSVVTGALILVVAVCLAATAVPMFRGSNVARIMVFVAAGAHILLCAAPCIGGAAVAPIFLASAPEEPYLGEEPWEESRFLETLYSESLPFEDGYFLGMAAGTGLELMLVIAVVVLLVVPPANRYFVPRPPAPAWAGGYVLPAGTLVPAQAYPPPAPWPAGPPWPRAPAGPHPGLTYVICPDPSAHLPPPPRDPSPIDEKQPAPDSEA</sequence>